<reference evidence="1" key="1">
    <citation type="submission" date="2019-08" db="EMBL/GenBank/DDBJ databases">
        <authorList>
            <person name="Kucharzyk K."/>
            <person name="Murdoch R.W."/>
            <person name="Higgins S."/>
            <person name="Loffler F."/>
        </authorList>
    </citation>
    <scope>NUCLEOTIDE SEQUENCE</scope>
</reference>
<proteinExistence type="predicted"/>
<gene>
    <name evidence="1" type="ORF">SDC9_156504</name>
</gene>
<organism evidence="1">
    <name type="scientific">bioreactor metagenome</name>
    <dbReference type="NCBI Taxonomy" id="1076179"/>
    <lineage>
        <taxon>unclassified sequences</taxon>
        <taxon>metagenomes</taxon>
        <taxon>ecological metagenomes</taxon>
    </lineage>
</organism>
<dbReference type="AlphaFoldDB" id="A0A645F4F5"/>
<sequence length="91" mass="10280">MNGQEEDCRKTYGRVVSRISVPSGVNLHRRLTYSCALGLAHFAFVAAQPNLWEIPDVNPWLRYATKALFTCTSLRESFTSMRETTLSGLLQ</sequence>
<dbReference type="EMBL" id="VSSQ01055309">
    <property type="protein sequence ID" value="MPN09215.1"/>
    <property type="molecule type" value="Genomic_DNA"/>
</dbReference>
<comment type="caution">
    <text evidence="1">The sequence shown here is derived from an EMBL/GenBank/DDBJ whole genome shotgun (WGS) entry which is preliminary data.</text>
</comment>
<name>A0A645F4F5_9ZZZZ</name>
<evidence type="ECO:0000313" key="1">
    <source>
        <dbReference type="EMBL" id="MPN09215.1"/>
    </source>
</evidence>
<protein>
    <submittedName>
        <fullName evidence="1">Uncharacterized protein</fullName>
    </submittedName>
</protein>
<accession>A0A645F4F5</accession>